<keyword evidence="2" id="KW-1133">Transmembrane helix</keyword>
<feature type="compositionally biased region" description="Basic and acidic residues" evidence="1">
    <location>
        <begin position="155"/>
        <end position="178"/>
    </location>
</feature>
<reference evidence="4 5" key="1">
    <citation type="submission" date="2021-06" db="EMBL/GenBank/DDBJ databases">
        <authorList>
            <person name="Palmer J.M."/>
        </authorList>
    </citation>
    <scope>NUCLEOTIDE SEQUENCE [LARGE SCALE GENOMIC DNA]</scope>
    <source>
        <strain evidence="4 5">XR_2019</strain>
        <tissue evidence="4">Muscle</tissue>
    </source>
</reference>
<protein>
    <recommendedName>
        <fullName evidence="3">Major vault protein shoulder domain-containing protein</fullName>
    </recommendedName>
</protein>
<evidence type="ECO:0000313" key="5">
    <source>
        <dbReference type="Proteomes" id="UP001444071"/>
    </source>
</evidence>
<sequence length="238" mass="26097">MNFPSLNGEHLSHRSSLGTVFQFLLSVLKVLLLHLLFRHFDVKNPADPADAAALFSVPDFVGDACKAIASRIRGAVASVQFDDFHKNSIRIICSAVFGFDEKLAVRTSLHFNQNNLVISSVDIQSVEPVDQRTRDALQKSVQLAIEITTNSQEAAARHEAERLEQEARGKLERQKITDQAEAERARKELLELEALSASVESTGAAKAEAQSQAEAARIRGEAAVNEAKLKAEAQRIEA</sequence>
<dbReference type="Gene3D" id="6.10.250.720">
    <property type="match status" value="1"/>
</dbReference>
<proteinExistence type="predicted"/>
<dbReference type="PANTHER" id="PTHR14165:SF3">
    <property type="entry name" value="MAJOR VAULT PROTEIN"/>
    <property type="match status" value="1"/>
</dbReference>
<evidence type="ECO:0000256" key="1">
    <source>
        <dbReference type="SAM" id="MobiDB-lite"/>
    </source>
</evidence>
<dbReference type="Proteomes" id="UP001444071">
    <property type="component" value="Unassembled WGS sequence"/>
</dbReference>
<name>A0ABV0WIR1_9TELE</name>
<evidence type="ECO:0000259" key="3">
    <source>
        <dbReference type="Pfam" id="PF11978"/>
    </source>
</evidence>
<dbReference type="InterPro" id="IPR021870">
    <property type="entry name" value="MVP_shoulder"/>
</dbReference>
<feature type="domain" description="Major vault protein shoulder" evidence="3">
    <location>
        <begin position="33"/>
        <end position="130"/>
    </location>
</feature>
<organism evidence="4 5">
    <name type="scientific">Xenotaenia resolanae</name>
    <dbReference type="NCBI Taxonomy" id="208358"/>
    <lineage>
        <taxon>Eukaryota</taxon>
        <taxon>Metazoa</taxon>
        <taxon>Chordata</taxon>
        <taxon>Craniata</taxon>
        <taxon>Vertebrata</taxon>
        <taxon>Euteleostomi</taxon>
        <taxon>Actinopterygii</taxon>
        <taxon>Neopterygii</taxon>
        <taxon>Teleostei</taxon>
        <taxon>Neoteleostei</taxon>
        <taxon>Acanthomorphata</taxon>
        <taxon>Ovalentaria</taxon>
        <taxon>Atherinomorphae</taxon>
        <taxon>Cyprinodontiformes</taxon>
        <taxon>Goodeidae</taxon>
        <taxon>Xenotaenia</taxon>
    </lineage>
</organism>
<accession>A0ABV0WIR1</accession>
<evidence type="ECO:0000313" key="4">
    <source>
        <dbReference type="EMBL" id="MEQ2269374.1"/>
    </source>
</evidence>
<keyword evidence="5" id="KW-1185">Reference proteome</keyword>
<feature type="transmembrane region" description="Helical" evidence="2">
    <location>
        <begin position="20"/>
        <end position="37"/>
    </location>
</feature>
<gene>
    <name evidence="4" type="ORF">XENORESO_003747</name>
</gene>
<feature type="non-terminal residue" evidence="4">
    <location>
        <position position="238"/>
    </location>
</feature>
<dbReference type="CDD" id="cd08825">
    <property type="entry name" value="MVP_shoulder"/>
    <property type="match status" value="1"/>
</dbReference>
<dbReference type="InterPro" id="IPR036013">
    <property type="entry name" value="Band_7/SPFH_dom_sf"/>
</dbReference>
<dbReference type="Pfam" id="PF11978">
    <property type="entry name" value="MVP_shoulder"/>
    <property type="match status" value="1"/>
</dbReference>
<dbReference type="InterPro" id="IPR039059">
    <property type="entry name" value="MVP"/>
</dbReference>
<evidence type="ECO:0000256" key="2">
    <source>
        <dbReference type="SAM" id="Phobius"/>
    </source>
</evidence>
<feature type="region of interest" description="Disordered" evidence="1">
    <location>
        <begin position="152"/>
        <end position="178"/>
    </location>
</feature>
<dbReference type="PROSITE" id="PS50096">
    <property type="entry name" value="IQ"/>
    <property type="match status" value="1"/>
</dbReference>
<comment type="caution">
    <text evidence="4">The sequence shown here is derived from an EMBL/GenBank/DDBJ whole genome shotgun (WGS) entry which is preliminary data.</text>
</comment>
<dbReference type="EMBL" id="JAHRIM010051695">
    <property type="protein sequence ID" value="MEQ2269374.1"/>
    <property type="molecule type" value="Genomic_DNA"/>
</dbReference>
<dbReference type="Gene3D" id="3.30.479.30">
    <property type="entry name" value="Band 7 domain"/>
    <property type="match status" value="1"/>
</dbReference>
<keyword evidence="2" id="KW-0812">Transmembrane</keyword>
<dbReference type="PANTHER" id="PTHR14165">
    <property type="entry name" value="MAJOR VAULT PROTEIN"/>
    <property type="match status" value="1"/>
</dbReference>
<keyword evidence="2" id="KW-0472">Membrane</keyword>